<gene>
    <name evidence="4" type="ordered locus">Desmu_0221</name>
</gene>
<dbReference type="CDD" id="cd06223">
    <property type="entry name" value="PRTases_typeI"/>
    <property type="match status" value="1"/>
</dbReference>
<keyword evidence="1 4" id="KW-0328">Glycosyltransferase</keyword>
<reference evidence="4 5" key="2">
    <citation type="journal article" date="2011" name="Stand. Genomic Sci.">
        <title>Complete genome sequence of Desulfurococcus mucosus type strain (O7/1).</title>
        <authorList>
            <person name="Wirth R."/>
            <person name="Chertkov O."/>
            <person name="Held B."/>
            <person name="Lapidus A."/>
            <person name="Nolan M."/>
            <person name="Lucas S."/>
            <person name="Hammon N."/>
            <person name="Deshpande S."/>
            <person name="Cheng J.F."/>
            <person name="Tapia R."/>
            <person name="Han C."/>
            <person name="Goodwin L."/>
            <person name="Pitluck S."/>
            <person name="Liolios K."/>
            <person name="Ioanna P."/>
            <person name="Ivanova N."/>
            <person name="Mavromatis K."/>
            <person name="Mikhailova N."/>
            <person name="Pati A."/>
            <person name="Chen A."/>
            <person name="Palaniappan K."/>
            <person name="Land M."/>
            <person name="Hauser L."/>
            <person name="Chang Y.J."/>
            <person name="Jeffries C.D."/>
            <person name="Bilek Y."/>
            <person name="Hader T."/>
            <person name="Rohde M."/>
            <person name="Spring S."/>
            <person name="Sikorski J."/>
            <person name="Goker M."/>
            <person name="Woyke T."/>
            <person name="Bristow J."/>
            <person name="Eisen J.A."/>
            <person name="Markowitz V."/>
            <person name="Hugenholtz P."/>
            <person name="Kyrpides N.C."/>
            <person name="Klenk H.P."/>
        </authorList>
    </citation>
    <scope>NUCLEOTIDE SEQUENCE [LARGE SCALE GENOMIC DNA]</scope>
    <source>
        <strain evidence="5">ATCC 35584 / DSM 2162 / JCM 9187 / O7/1</strain>
    </source>
</reference>
<dbReference type="eggNOG" id="arCOG00040">
    <property type="taxonomic scope" value="Archaea"/>
</dbReference>
<dbReference type="GO" id="GO:0016757">
    <property type="term" value="F:glycosyltransferase activity"/>
    <property type="evidence" value="ECO:0007669"/>
    <property type="project" value="UniProtKB-KW"/>
</dbReference>
<organism evidence="4 5">
    <name type="scientific">Desulfurococcus mucosus (strain ATCC 35584 / DSM 2162 / JCM 9187 / O7/1)</name>
    <dbReference type="NCBI Taxonomy" id="765177"/>
    <lineage>
        <taxon>Archaea</taxon>
        <taxon>Thermoproteota</taxon>
        <taxon>Thermoprotei</taxon>
        <taxon>Desulfurococcales</taxon>
        <taxon>Desulfurococcaceae</taxon>
        <taxon>Desulfurococcus</taxon>
    </lineage>
</organism>
<dbReference type="KEGG" id="dmu:Desmu_0221"/>
<dbReference type="PANTHER" id="PTHR43363:SF1">
    <property type="entry name" value="HYPOXANTHINE-GUANINE PHOSPHORIBOSYLTRANSFERASE"/>
    <property type="match status" value="1"/>
</dbReference>
<dbReference type="InterPro" id="IPR029057">
    <property type="entry name" value="PRTase-like"/>
</dbReference>
<evidence type="ECO:0000313" key="5">
    <source>
        <dbReference type="Proteomes" id="UP000001068"/>
    </source>
</evidence>
<dbReference type="GeneID" id="10152911"/>
<dbReference type="HOGENOM" id="CLU_080904_1_2_2"/>
<dbReference type="RefSeq" id="WP_013561762.1">
    <property type="nucleotide sequence ID" value="NC_014961.1"/>
</dbReference>
<sequence length="180" mass="20380">MQTKVRTRYVAWRVLHGLLRDLATRINSGYRPDIIIAVAKGGLIPARILVDLLGVEEMGLIEVKFYKGVGEAREKPYVTFTALPPIDGKKLLVVDDIADSGRTLQVVADVLSRFKYMDLRFATLYVKPWSTIMPDYYGEIVEEWIVFPWEICEATGEGVRLEGIDVEDVLNYCVEKTGTH</sequence>
<dbReference type="Pfam" id="PF00156">
    <property type="entry name" value="Pribosyltran"/>
    <property type="match status" value="1"/>
</dbReference>
<keyword evidence="2 4" id="KW-0808">Transferase</keyword>
<dbReference type="Proteomes" id="UP000001068">
    <property type="component" value="Chromosome"/>
</dbReference>
<evidence type="ECO:0000313" key="4">
    <source>
        <dbReference type="EMBL" id="ADV64540.1"/>
    </source>
</evidence>
<keyword evidence="5" id="KW-1185">Reference proteome</keyword>
<reference evidence="5" key="1">
    <citation type="submission" date="2010-11" db="EMBL/GenBank/DDBJ databases">
        <title>The complete genome of Desulfurococcus mucosus DSM 2162.</title>
        <authorList>
            <consortium name="US DOE Joint Genome Institute (JGI-PGF)"/>
            <person name="Lucas S."/>
            <person name="Copeland A."/>
            <person name="Lapidus A."/>
            <person name="Bruce D."/>
            <person name="Goodwin L."/>
            <person name="Pitluck S."/>
            <person name="Kyrpides N."/>
            <person name="Mavromatis K."/>
            <person name="Pagani I."/>
            <person name="Ivanova N."/>
            <person name="Ovchinnikova G."/>
            <person name="Chertkov O."/>
            <person name="Held B."/>
            <person name="Brettin T."/>
            <person name="Detter J.C."/>
            <person name="Tapia R."/>
            <person name="Han C."/>
            <person name="Land M."/>
            <person name="Hauser L."/>
            <person name="Markowitz V."/>
            <person name="Cheng J.-F."/>
            <person name="Hugenholtz P."/>
            <person name="Woyke T."/>
            <person name="Wu D."/>
            <person name="Wirth R."/>
            <person name="Bilek Y."/>
            <person name="Hader T."/>
            <person name="Klenk H.-P."/>
            <person name="Eisen J.A."/>
        </authorList>
    </citation>
    <scope>NUCLEOTIDE SEQUENCE [LARGE SCALE GENOMIC DNA]</scope>
    <source>
        <strain evidence="5">ATCC 35584 / DSM 2162 / JCM 9187 / O7/1</strain>
    </source>
</reference>
<dbReference type="InterPro" id="IPR000836">
    <property type="entry name" value="PRTase_dom"/>
</dbReference>
<name>E8R7P5_DESM0</name>
<dbReference type="PANTHER" id="PTHR43363">
    <property type="entry name" value="HYPOXANTHINE PHOSPHORIBOSYLTRANSFERASE"/>
    <property type="match status" value="1"/>
</dbReference>
<proteinExistence type="predicted"/>
<dbReference type="OrthoDB" id="4952at2157"/>
<accession>E8R7P5</accession>
<evidence type="ECO:0000256" key="1">
    <source>
        <dbReference type="ARBA" id="ARBA00022676"/>
    </source>
</evidence>
<feature type="domain" description="Phosphoribosyltransferase" evidence="3">
    <location>
        <begin position="19"/>
        <end position="151"/>
    </location>
</feature>
<dbReference type="SUPFAM" id="SSF53271">
    <property type="entry name" value="PRTase-like"/>
    <property type="match status" value="1"/>
</dbReference>
<dbReference type="EMBL" id="CP002363">
    <property type="protein sequence ID" value="ADV64540.1"/>
    <property type="molecule type" value="Genomic_DNA"/>
</dbReference>
<dbReference type="AlphaFoldDB" id="E8R7P5"/>
<evidence type="ECO:0000259" key="3">
    <source>
        <dbReference type="Pfam" id="PF00156"/>
    </source>
</evidence>
<dbReference type="Gene3D" id="3.40.50.2020">
    <property type="match status" value="1"/>
</dbReference>
<evidence type="ECO:0000256" key="2">
    <source>
        <dbReference type="ARBA" id="ARBA00022679"/>
    </source>
</evidence>
<protein>
    <submittedName>
        <fullName evidence="4">Phosphoribosyltransferase</fullName>
    </submittedName>
</protein>